<dbReference type="RefSeq" id="WP_073316509.1">
    <property type="nucleotide sequence ID" value="NZ_FQYP01000005.1"/>
</dbReference>
<protein>
    <submittedName>
        <fullName evidence="2">Lipocalin-like domain-containing protein</fullName>
    </submittedName>
</protein>
<feature type="domain" description="Lipocalin-like" evidence="1">
    <location>
        <begin position="35"/>
        <end position="116"/>
    </location>
</feature>
<dbReference type="AlphaFoldDB" id="A0A1M6GJX8"/>
<sequence length="135" mass="15684">MKKTHNFSFCLIGLFLMSFTNINAQKIKLNVSNLSKNWQLTKYSVGWFSEEPSDKEKNDYLKLKSDMTFTSVSEGIFEKGTWQLQKEHKRITLSKKGDKAVLVFSIKKIKTNELVVIIDNDSEPDAKYLNIHFEN</sequence>
<proteinExistence type="predicted"/>
<dbReference type="STRING" id="570521.SAMN04488508_105319"/>
<evidence type="ECO:0000313" key="2">
    <source>
        <dbReference type="EMBL" id="SHJ10223.1"/>
    </source>
</evidence>
<gene>
    <name evidence="2" type="ORF">SAMN04488508_105319</name>
</gene>
<organism evidence="2 3">
    <name type="scientific">Aquimarina spongiae</name>
    <dbReference type="NCBI Taxonomy" id="570521"/>
    <lineage>
        <taxon>Bacteria</taxon>
        <taxon>Pseudomonadati</taxon>
        <taxon>Bacteroidota</taxon>
        <taxon>Flavobacteriia</taxon>
        <taxon>Flavobacteriales</taxon>
        <taxon>Flavobacteriaceae</taxon>
        <taxon>Aquimarina</taxon>
    </lineage>
</organism>
<dbReference type="InterPro" id="IPR024311">
    <property type="entry name" value="Lipocalin-like"/>
</dbReference>
<name>A0A1M6GJX8_9FLAO</name>
<dbReference type="Pfam" id="PF13648">
    <property type="entry name" value="Lipocalin_4"/>
    <property type="match status" value="1"/>
</dbReference>
<keyword evidence="3" id="KW-1185">Reference proteome</keyword>
<reference evidence="3" key="1">
    <citation type="submission" date="2016-11" db="EMBL/GenBank/DDBJ databases">
        <authorList>
            <person name="Varghese N."/>
            <person name="Submissions S."/>
        </authorList>
    </citation>
    <scope>NUCLEOTIDE SEQUENCE [LARGE SCALE GENOMIC DNA]</scope>
    <source>
        <strain evidence="3">DSM 22623</strain>
    </source>
</reference>
<evidence type="ECO:0000259" key="1">
    <source>
        <dbReference type="Pfam" id="PF13648"/>
    </source>
</evidence>
<dbReference type="OrthoDB" id="1191173at2"/>
<dbReference type="EMBL" id="FQYP01000005">
    <property type="protein sequence ID" value="SHJ10223.1"/>
    <property type="molecule type" value="Genomic_DNA"/>
</dbReference>
<dbReference type="Proteomes" id="UP000184432">
    <property type="component" value="Unassembled WGS sequence"/>
</dbReference>
<accession>A0A1M6GJX8</accession>
<evidence type="ECO:0000313" key="3">
    <source>
        <dbReference type="Proteomes" id="UP000184432"/>
    </source>
</evidence>